<dbReference type="GO" id="GO:0046872">
    <property type="term" value="F:metal ion binding"/>
    <property type="evidence" value="ECO:0007669"/>
    <property type="project" value="UniProtKB-KW"/>
</dbReference>
<keyword evidence="3" id="KW-0408">Iron</keyword>
<keyword evidence="4" id="KW-0411">Iron-sulfur</keyword>
<evidence type="ECO:0000313" key="7">
    <source>
        <dbReference type="Proteomes" id="UP000182508"/>
    </source>
</evidence>
<dbReference type="Proteomes" id="UP000182508">
    <property type="component" value="Unassembled WGS sequence"/>
</dbReference>
<name>A0A1G6D8D1_9STRE</name>
<dbReference type="GO" id="GO:0051536">
    <property type="term" value="F:iron-sulfur cluster binding"/>
    <property type="evidence" value="ECO:0007669"/>
    <property type="project" value="UniProtKB-KW"/>
</dbReference>
<dbReference type="RefSeq" id="WP_074486563.1">
    <property type="nucleotide sequence ID" value="NZ_FMXP01000033.1"/>
</dbReference>
<dbReference type="GO" id="GO:0003824">
    <property type="term" value="F:catalytic activity"/>
    <property type="evidence" value="ECO:0007669"/>
    <property type="project" value="InterPro"/>
</dbReference>
<dbReference type="PROSITE" id="PS51918">
    <property type="entry name" value="RADICAL_SAM"/>
    <property type="match status" value="1"/>
</dbReference>
<keyword evidence="1" id="KW-0949">S-adenosyl-L-methionine</keyword>
<sequence>MFIFKFETREITDLETLEIYEVDQDSANILHSYLEGNLPESENESLQIIKKALEDNFIHLNDLQLWTEDTFRLNTPIVHIIQNCNSPCTICDCWKTRERNIRTAVELYPSFKKMSEYGASSIMVSGGEPTLNPELEQIIDDIHSLGMGVELNTNGTLLSRNKYLYKKNIEALIISIDGFSPEEYKQIRGINKFETVCNNIIEFKKYSPETIVGIRVTLTKYTLNQLDKLIDLCKKLNIDSVGFNPIDVTSSSFSRNMNFERSMLLRNRLFPDLDYLNDFIASLENTESDNYKIIEEASSKSLFSWNVSQFKKCANYYKGILTSEETLNSSEPCNFPNYSLVVDYDQTIKPCFYAPAFSNLKDFPNDTWDLAKIKEHLRNTGICKGCRGKVFCG</sequence>
<dbReference type="CDD" id="cd01335">
    <property type="entry name" value="Radical_SAM"/>
    <property type="match status" value="1"/>
</dbReference>
<keyword evidence="2" id="KW-0479">Metal-binding</keyword>
<dbReference type="InterPro" id="IPR050377">
    <property type="entry name" value="Radical_SAM_PqqE_MftC-like"/>
</dbReference>
<dbReference type="PANTHER" id="PTHR11228">
    <property type="entry name" value="RADICAL SAM DOMAIN PROTEIN"/>
    <property type="match status" value="1"/>
</dbReference>
<feature type="domain" description="Radical SAM core" evidence="5">
    <location>
        <begin position="70"/>
        <end position="287"/>
    </location>
</feature>
<dbReference type="InterPro" id="IPR007197">
    <property type="entry name" value="rSAM"/>
</dbReference>
<evidence type="ECO:0000259" key="5">
    <source>
        <dbReference type="PROSITE" id="PS51918"/>
    </source>
</evidence>
<dbReference type="InterPro" id="IPR013785">
    <property type="entry name" value="Aldolase_TIM"/>
</dbReference>
<evidence type="ECO:0000256" key="1">
    <source>
        <dbReference type="ARBA" id="ARBA00022691"/>
    </source>
</evidence>
<protein>
    <submittedName>
        <fullName evidence="6">Radical SAM superfamily enzyme, MoaA/NifB/PqqE/SkfB family</fullName>
    </submittedName>
</protein>
<dbReference type="STRING" id="439219.SAMN02910293_02034"/>
<proteinExistence type="predicted"/>
<dbReference type="EMBL" id="FMXP01000033">
    <property type="protein sequence ID" value="SDB41319.1"/>
    <property type="molecule type" value="Genomic_DNA"/>
</dbReference>
<dbReference type="PANTHER" id="PTHR11228:SF7">
    <property type="entry name" value="PQQA PEPTIDE CYCLASE"/>
    <property type="match status" value="1"/>
</dbReference>
<organism evidence="6 7">
    <name type="scientific">Streptococcus henryi</name>
    <dbReference type="NCBI Taxonomy" id="439219"/>
    <lineage>
        <taxon>Bacteria</taxon>
        <taxon>Bacillati</taxon>
        <taxon>Bacillota</taxon>
        <taxon>Bacilli</taxon>
        <taxon>Lactobacillales</taxon>
        <taxon>Streptococcaceae</taxon>
        <taxon>Streptococcus</taxon>
    </lineage>
</organism>
<dbReference type="Pfam" id="PF04055">
    <property type="entry name" value="Radical_SAM"/>
    <property type="match status" value="1"/>
</dbReference>
<dbReference type="AlphaFoldDB" id="A0A1G6D8D1"/>
<dbReference type="SFLD" id="SFLDS00029">
    <property type="entry name" value="Radical_SAM"/>
    <property type="match status" value="1"/>
</dbReference>
<accession>A0A1G6D8D1</accession>
<keyword evidence="7" id="KW-1185">Reference proteome</keyword>
<evidence type="ECO:0000256" key="2">
    <source>
        <dbReference type="ARBA" id="ARBA00022723"/>
    </source>
</evidence>
<evidence type="ECO:0000256" key="4">
    <source>
        <dbReference type="ARBA" id="ARBA00023014"/>
    </source>
</evidence>
<dbReference type="SUPFAM" id="SSF102114">
    <property type="entry name" value="Radical SAM enzymes"/>
    <property type="match status" value="1"/>
</dbReference>
<dbReference type="InterPro" id="IPR058240">
    <property type="entry name" value="rSAM_sf"/>
</dbReference>
<evidence type="ECO:0000256" key="3">
    <source>
        <dbReference type="ARBA" id="ARBA00023004"/>
    </source>
</evidence>
<dbReference type="Gene3D" id="3.20.20.70">
    <property type="entry name" value="Aldolase class I"/>
    <property type="match status" value="1"/>
</dbReference>
<dbReference type="SFLD" id="SFLDG01067">
    <property type="entry name" value="SPASM/twitch_domain_containing"/>
    <property type="match status" value="1"/>
</dbReference>
<reference evidence="6 7" key="1">
    <citation type="submission" date="2016-10" db="EMBL/GenBank/DDBJ databases">
        <authorList>
            <person name="de Groot N.N."/>
        </authorList>
    </citation>
    <scope>NUCLEOTIDE SEQUENCE [LARGE SCALE GENOMIC DNA]</scope>
    <source>
        <strain evidence="6 7">A-4</strain>
    </source>
</reference>
<evidence type="ECO:0000313" key="6">
    <source>
        <dbReference type="EMBL" id="SDB41319.1"/>
    </source>
</evidence>
<gene>
    <name evidence="6" type="ORF">SAMN02910293_02034</name>
</gene>